<dbReference type="OrthoDB" id="8865791at2759"/>
<dbReference type="EMBL" id="SRLO01000192">
    <property type="protein sequence ID" value="TNN68278.1"/>
    <property type="molecule type" value="Genomic_DNA"/>
</dbReference>
<feature type="region of interest" description="Disordered" evidence="1">
    <location>
        <begin position="1"/>
        <end position="22"/>
    </location>
</feature>
<organism evidence="2 3">
    <name type="scientific">Liparis tanakae</name>
    <name type="common">Tanaka's snailfish</name>
    <dbReference type="NCBI Taxonomy" id="230148"/>
    <lineage>
        <taxon>Eukaryota</taxon>
        <taxon>Metazoa</taxon>
        <taxon>Chordata</taxon>
        <taxon>Craniata</taxon>
        <taxon>Vertebrata</taxon>
        <taxon>Euteleostomi</taxon>
        <taxon>Actinopterygii</taxon>
        <taxon>Neopterygii</taxon>
        <taxon>Teleostei</taxon>
        <taxon>Neoteleostei</taxon>
        <taxon>Acanthomorphata</taxon>
        <taxon>Eupercaria</taxon>
        <taxon>Perciformes</taxon>
        <taxon>Cottioidei</taxon>
        <taxon>Cottales</taxon>
        <taxon>Liparidae</taxon>
        <taxon>Liparis</taxon>
    </lineage>
</organism>
<comment type="caution">
    <text evidence="2">The sequence shown here is derived from an EMBL/GenBank/DDBJ whole genome shotgun (WGS) entry which is preliminary data.</text>
</comment>
<evidence type="ECO:0000256" key="1">
    <source>
        <dbReference type="SAM" id="MobiDB-lite"/>
    </source>
</evidence>
<feature type="compositionally biased region" description="Basic and acidic residues" evidence="1">
    <location>
        <begin position="162"/>
        <end position="171"/>
    </location>
</feature>
<sequence length="171" mass="19084">MAEEEMVDPQGLYSEVGKRPTRHRRYCGPSKVLSLLMFCRNLDITVPSINQININTGKEQGLAARMAAVAPQMRSLHCLIHQSLLCTKLGVPITATLPALSQPRHRHTPGRKPICTVHPADKKRKYGSAKKERGYPELTGRRARETARCVPSRSTDNTITEARTKGSRMVE</sequence>
<feature type="compositionally biased region" description="Basic and acidic residues" evidence="1">
    <location>
        <begin position="129"/>
        <end position="147"/>
    </location>
</feature>
<evidence type="ECO:0000313" key="2">
    <source>
        <dbReference type="EMBL" id="TNN68278.1"/>
    </source>
</evidence>
<name>A0A4Z2HRA4_9TELE</name>
<dbReference type="Proteomes" id="UP000314294">
    <property type="component" value="Unassembled WGS sequence"/>
</dbReference>
<feature type="region of interest" description="Disordered" evidence="1">
    <location>
        <begin position="125"/>
        <end position="171"/>
    </location>
</feature>
<evidence type="ECO:0000313" key="3">
    <source>
        <dbReference type="Proteomes" id="UP000314294"/>
    </source>
</evidence>
<accession>A0A4Z2HRA4</accession>
<keyword evidence="3" id="KW-1185">Reference proteome</keyword>
<gene>
    <name evidence="2" type="ORF">EYF80_021461</name>
</gene>
<protein>
    <submittedName>
        <fullName evidence="2">Uncharacterized protein</fullName>
    </submittedName>
</protein>
<proteinExistence type="predicted"/>
<reference evidence="2 3" key="1">
    <citation type="submission" date="2019-03" db="EMBL/GenBank/DDBJ databases">
        <title>First draft genome of Liparis tanakae, snailfish: a comprehensive survey of snailfish specific genes.</title>
        <authorList>
            <person name="Kim W."/>
            <person name="Song I."/>
            <person name="Jeong J.-H."/>
            <person name="Kim D."/>
            <person name="Kim S."/>
            <person name="Ryu S."/>
            <person name="Song J.Y."/>
            <person name="Lee S.K."/>
        </authorList>
    </citation>
    <scope>NUCLEOTIDE SEQUENCE [LARGE SCALE GENOMIC DNA]</scope>
    <source>
        <tissue evidence="2">Muscle</tissue>
    </source>
</reference>
<feature type="compositionally biased region" description="Polar residues" evidence="1">
    <location>
        <begin position="152"/>
        <end position="161"/>
    </location>
</feature>
<dbReference type="AlphaFoldDB" id="A0A4Z2HRA4"/>